<feature type="coiled-coil region" evidence="1">
    <location>
        <begin position="354"/>
        <end position="381"/>
    </location>
</feature>
<sequence length="401" mass="46412">MNSTGSDLNLGPDQPIIDLIDPYSLVPSYEWRNGEPQSSEVWYHDRVYNRIVGYNRLGSFAELIRGFNLYPHLYWIITMNIRQYILDHNLWDLDLGQQADKDQALASMEVIRRRFAIELGPGAPASKNIASPSEAWRAKALQGWFQRERDYVRKNHTSWKLTGLSPVCPVYPHNNLDLSASTNRSNPHRPNFQPQAIIIAFPNHPIITQHDLMLVPLDELRKDMTAPLRDLIPAPHVDTNPRFPSRPVRYSGFDLTKLVCAIQARLNRPNVLKNGAIYYHHDGVRVFIKTSDDVGAFLVAKRAETWTKPFYELRVRSVLSGKGQEVIDKEDFVWAFDGEYVPPQWSERVIGTGRLAESQEVKRLEIVARRAEREREWLRLAEARSHLKRCFKDSMKPRTMY</sequence>
<organism evidence="2 3">
    <name type="scientific">Pseudovirgaria hyperparasitica</name>
    <dbReference type="NCBI Taxonomy" id="470096"/>
    <lineage>
        <taxon>Eukaryota</taxon>
        <taxon>Fungi</taxon>
        <taxon>Dikarya</taxon>
        <taxon>Ascomycota</taxon>
        <taxon>Pezizomycotina</taxon>
        <taxon>Dothideomycetes</taxon>
        <taxon>Dothideomycetes incertae sedis</taxon>
        <taxon>Acrospermales</taxon>
        <taxon>Acrospermaceae</taxon>
        <taxon>Pseudovirgaria</taxon>
    </lineage>
</organism>
<dbReference type="Proteomes" id="UP000799437">
    <property type="component" value="Unassembled WGS sequence"/>
</dbReference>
<keyword evidence="3" id="KW-1185">Reference proteome</keyword>
<proteinExistence type="predicted"/>
<dbReference type="EMBL" id="ML996575">
    <property type="protein sequence ID" value="KAF2756537.1"/>
    <property type="molecule type" value="Genomic_DNA"/>
</dbReference>
<dbReference type="AlphaFoldDB" id="A0A6A6W4P9"/>
<keyword evidence="1" id="KW-0175">Coiled coil</keyword>
<dbReference type="RefSeq" id="XP_033598988.1">
    <property type="nucleotide sequence ID" value="XM_033749522.1"/>
</dbReference>
<evidence type="ECO:0000313" key="2">
    <source>
        <dbReference type="EMBL" id="KAF2756537.1"/>
    </source>
</evidence>
<evidence type="ECO:0000256" key="1">
    <source>
        <dbReference type="SAM" id="Coils"/>
    </source>
</evidence>
<gene>
    <name evidence="2" type="ORF">EJ05DRAFT_539476</name>
</gene>
<protein>
    <submittedName>
        <fullName evidence="2">Uncharacterized protein</fullName>
    </submittedName>
</protein>
<accession>A0A6A6W4P9</accession>
<dbReference type="GeneID" id="54490576"/>
<name>A0A6A6W4P9_9PEZI</name>
<reference evidence="2" key="1">
    <citation type="journal article" date="2020" name="Stud. Mycol.">
        <title>101 Dothideomycetes genomes: a test case for predicting lifestyles and emergence of pathogens.</title>
        <authorList>
            <person name="Haridas S."/>
            <person name="Albert R."/>
            <person name="Binder M."/>
            <person name="Bloem J."/>
            <person name="Labutti K."/>
            <person name="Salamov A."/>
            <person name="Andreopoulos B."/>
            <person name="Baker S."/>
            <person name="Barry K."/>
            <person name="Bills G."/>
            <person name="Bluhm B."/>
            <person name="Cannon C."/>
            <person name="Castanera R."/>
            <person name="Culley D."/>
            <person name="Daum C."/>
            <person name="Ezra D."/>
            <person name="Gonzalez J."/>
            <person name="Henrissat B."/>
            <person name="Kuo A."/>
            <person name="Liang C."/>
            <person name="Lipzen A."/>
            <person name="Lutzoni F."/>
            <person name="Magnuson J."/>
            <person name="Mondo S."/>
            <person name="Nolan M."/>
            <person name="Ohm R."/>
            <person name="Pangilinan J."/>
            <person name="Park H.-J."/>
            <person name="Ramirez L."/>
            <person name="Alfaro M."/>
            <person name="Sun H."/>
            <person name="Tritt A."/>
            <person name="Yoshinaga Y."/>
            <person name="Zwiers L.-H."/>
            <person name="Turgeon B."/>
            <person name="Goodwin S."/>
            <person name="Spatafora J."/>
            <person name="Crous P."/>
            <person name="Grigoriev I."/>
        </authorList>
    </citation>
    <scope>NUCLEOTIDE SEQUENCE</scope>
    <source>
        <strain evidence="2">CBS 121739</strain>
    </source>
</reference>
<evidence type="ECO:0000313" key="3">
    <source>
        <dbReference type="Proteomes" id="UP000799437"/>
    </source>
</evidence>